<feature type="non-terminal residue" evidence="1">
    <location>
        <position position="1"/>
    </location>
</feature>
<organism evidence="1 2">
    <name type="scientific">Corchorus capsularis</name>
    <name type="common">Jute</name>
    <dbReference type="NCBI Taxonomy" id="210143"/>
    <lineage>
        <taxon>Eukaryota</taxon>
        <taxon>Viridiplantae</taxon>
        <taxon>Streptophyta</taxon>
        <taxon>Embryophyta</taxon>
        <taxon>Tracheophyta</taxon>
        <taxon>Spermatophyta</taxon>
        <taxon>Magnoliopsida</taxon>
        <taxon>eudicotyledons</taxon>
        <taxon>Gunneridae</taxon>
        <taxon>Pentapetalae</taxon>
        <taxon>rosids</taxon>
        <taxon>malvids</taxon>
        <taxon>Malvales</taxon>
        <taxon>Malvaceae</taxon>
        <taxon>Grewioideae</taxon>
        <taxon>Apeibeae</taxon>
        <taxon>Corchorus</taxon>
    </lineage>
</organism>
<evidence type="ECO:0000313" key="1">
    <source>
        <dbReference type="EMBL" id="OMO83324.1"/>
    </source>
</evidence>
<dbReference type="Proteomes" id="UP000188268">
    <property type="component" value="Unassembled WGS sequence"/>
</dbReference>
<evidence type="ECO:0000313" key="2">
    <source>
        <dbReference type="Proteomes" id="UP000188268"/>
    </source>
</evidence>
<comment type="caution">
    <text evidence="1">The sequence shown here is derived from an EMBL/GenBank/DDBJ whole genome shotgun (WGS) entry which is preliminary data.</text>
</comment>
<proteinExistence type="predicted"/>
<accession>A0A1R3IL46</accession>
<reference evidence="1 2" key="1">
    <citation type="submission" date="2013-09" db="EMBL/GenBank/DDBJ databases">
        <title>Corchorus capsularis genome sequencing.</title>
        <authorList>
            <person name="Alam M."/>
            <person name="Haque M.S."/>
            <person name="Islam M.S."/>
            <person name="Emdad E.M."/>
            <person name="Islam M.M."/>
            <person name="Ahmed B."/>
            <person name="Halim A."/>
            <person name="Hossen Q.M.M."/>
            <person name="Hossain M.Z."/>
            <person name="Ahmed R."/>
            <person name="Khan M.M."/>
            <person name="Islam R."/>
            <person name="Rashid M.M."/>
            <person name="Khan S.A."/>
            <person name="Rahman M.S."/>
            <person name="Alam M."/>
        </authorList>
    </citation>
    <scope>NUCLEOTIDE SEQUENCE [LARGE SCALE GENOMIC DNA]</scope>
    <source>
        <strain evidence="2">cv. CVL-1</strain>
        <tissue evidence="1">Whole seedling</tissue>
    </source>
</reference>
<gene>
    <name evidence="1" type="ORF">CCACVL1_11432</name>
</gene>
<protein>
    <submittedName>
        <fullName evidence="1">Uncharacterized protein</fullName>
    </submittedName>
</protein>
<dbReference type="Gramene" id="OMO83324">
    <property type="protein sequence ID" value="OMO83324"/>
    <property type="gene ID" value="CCACVL1_11432"/>
</dbReference>
<sequence>NEHGMWVAHGSYFKTEKLHVKREKKTLGEKRKVRPIAGVEKKG</sequence>
<dbReference type="EMBL" id="AWWV01009883">
    <property type="protein sequence ID" value="OMO83324.1"/>
    <property type="molecule type" value="Genomic_DNA"/>
</dbReference>
<dbReference type="AlphaFoldDB" id="A0A1R3IL46"/>
<name>A0A1R3IL46_COCAP</name>
<keyword evidence="2" id="KW-1185">Reference proteome</keyword>